<proteinExistence type="predicted"/>
<protein>
    <submittedName>
        <fullName evidence="1">Uncharacterized protein</fullName>
    </submittedName>
</protein>
<evidence type="ECO:0000313" key="2">
    <source>
        <dbReference type="Proteomes" id="UP000281553"/>
    </source>
</evidence>
<sequence length="109" mass="11916">MEAVLGSLPSVYLLRTEWSFPDPLPPIVKCRGLAVRRGYALSQVAAHTYETGHDFNFAAARIITHAGIKTDRELNEACASNDNSVNRCIELAPAYAALRRYLQTHGTGG</sequence>
<gene>
    <name evidence="1" type="ORF">DILT_LOCUS6254</name>
</gene>
<keyword evidence="2" id="KW-1185">Reference proteome</keyword>
<dbReference type="EMBL" id="UYRU01049109">
    <property type="protein sequence ID" value="VDN10423.1"/>
    <property type="molecule type" value="Genomic_DNA"/>
</dbReference>
<name>A0A3P7LI95_DIBLA</name>
<dbReference type="Proteomes" id="UP000281553">
    <property type="component" value="Unassembled WGS sequence"/>
</dbReference>
<reference evidence="1 2" key="1">
    <citation type="submission" date="2018-11" db="EMBL/GenBank/DDBJ databases">
        <authorList>
            <consortium name="Pathogen Informatics"/>
        </authorList>
    </citation>
    <scope>NUCLEOTIDE SEQUENCE [LARGE SCALE GENOMIC DNA]</scope>
</reference>
<dbReference type="AlphaFoldDB" id="A0A3P7LI95"/>
<accession>A0A3P7LI95</accession>
<evidence type="ECO:0000313" key="1">
    <source>
        <dbReference type="EMBL" id="VDN10423.1"/>
    </source>
</evidence>
<organism evidence="1 2">
    <name type="scientific">Dibothriocephalus latus</name>
    <name type="common">Fish tapeworm</name>
    <name type="synonym">Diphyllobothrium latum</name>
    <dbReference type="NCBI Taxonomy" id="60516"/>
    <lineage>
        <taxon>Eukaryota</taxon>
        <taxon>Metazoa</taxon>
        <taxon>Spiralia</taxon>
        <taxon>Lophotrochozoa</taxon>
        <taxon>Platyhelminthes</taxon>
        <taxon>Cestoda</taxon>
        <taxon>Eucestoda</taxon>
        <taxon>Diphyllobothriidea</taxon>
        <taxon>Diphyllobothriidae</taxon>
        <taxon>Dibothriocephalus</taxon>
    </lineage>
</organism>